<comment type="caution">
    <text evidence="1">The sequence shown here is derived from an EMBL/GenBank/DDBJ whole genome shotgun (WGS) entry which is preliminary data.</text>
</comment>
<dbReference type="AlphaFoldDB" id="A0A9Q1H6U7"/>
<dbReference type="Proteomes" id="UP001152320">
    <property type="component" value="Chromosome 10"/>
</dbReference>
<dbReference type="OrthoDB" id="5986544at2759"/>
<evidence type="ECO:0000313" key="1">
    <source>
        <dbReference type="EMBL" id="KAJ8034933.1"/>
    </source>
</evidence>
<evidence type="ECO:0000313" key="2">
    <source>
        <dbReference type="Proteomes" id="UP001152320"/>
    </source>
</evidence>
<organism evidence="1 2">
    <name type="scientific">Holothuria leucospilota</name>
    <name type="common">Black long sea cucumber</name>
    <name type="synonym">Mertensiothuria leucospilota</name>
    <dbReference type="NCBI Taxonomy" id="206669"/>
    <lineage>
        <taxon>Eukaryota</taxon>
        <taxon>Metazoa</taxon>
        <taxon>Echinodermata</taxon>
        <taxon>Eleutherozoa</taxon>
        <taxon>Echinozoa</taxon>
        <taxon>Holothuroidea</taxon>
        <taxon>Aspidochirotacea</taxon>
        <taxon>Aspidochirotida</taxon>
        <taxon>Holothuriidae</taxon>
        <taxon>Holothuria</taxon>
    </lineage>
</organism>
<gene>
    <name evidence="1" type="ORF">HOLleu_21963</name>
</gene>
<reference evidence="1" key="1">
    <citation type="submission" date="2021-10" db="EMBL/GenBank/DDBJ databases">
        <title>Tropical sea cucumber genome reveals ecological adaptation and Cuvierian tubules defense mechanism.</title>
        <authorList>
            <person name="Chen T."/>
        </authorList>
    </citation>
    <scope>NUCLEOTIDE SEQUENCE</scope>
    <source>
        <strain evidence="1">Nanhai2018</strain>
        <tissue evidence="1">Muscle</tissue>
    </source>
</reference>
<dbReference type="Gene3D" id="3.10.10.10">
    <property type="entry name" value="HIV Type 1 Reverse Transcriptase, subunit A, domain 1"/>
    <property type="match status" value="1"/>
</dbReference>
<dbReference type="InterPro" id="IPR043128">
    <property type="entry name" value="Rev_trsase/Diguanyl_cyclase"/>
</dbReference>
<keyword evidence="2" id="KW-1185">Reference proteome</keyword>
<dbReference type="PANTHER" id="PTHR37984:SF8">
    <property type="entry name" value="CCHC-TYPE DOMAIN-CONTAINING PROTEIN"/>
    <property type="match status" value="1"/>
</dbReference>
<dbReference type="SUPFAM" id="SSF56672">
    <property type="entry name" value="DNA/RNA polymerases"/>
    <property type="match status" value="1"/>
</dbReference>
<dbReference type="InterPro" id="IPR050951">
    <property type="entry name" value="Retrovirus_Pol_polyprotein"/>
</dbReference>
<evidence type="ECO:0008006" key="3">
    <source>
        <dbReference type="Google" id="ProtNLM"/>
    </source>
</evidence>
<sequence length="116" mass="13301">MKPKLKKELARLEGLNIIEKVVEPTDCVSNLVIMTKTNGKTRTCIDPKPLNEAIRREHYPLPVIEDVLPKLCDVKVYSKADLKEGFLQCTLERSRLSKQHFRLLGKAQIQTNAIWC</sequence>
<protein>
    <recommendedName>
        <fullName evidence="3">Reverse transcriptase domain-containing protein</fullName>
    </recommendedName>
</protein>
<dbReference type="Gene3D" id="3.30.70.270">
    <property type="match status" value="1"/>
</dbReference>
<name>A0A9Q1H6U7_HOLLE</name>
<dbReference type="PANTHER" id="PTHR37984">
    <property type="entry name" value="PROTEIN CBG26694"/>
    <property type="match status" value="1"/>
</dbReference>
<accession>A0A9Q1H6U7</accession>
<dbReference type="InterPro" id="IPR043502">
    <property type="entry name" value="DNA/RNA_pol_sf"/>
</dbReference>
<dbReference type="EMBL" id="JAIZAY010000010">
    <property type="protein sequence ID" value="KAJ8034933.1"/>
    <property type="molecule type" value="Genomic_DNA"/>
</dbReference>
<proteinExistence type="predicted"/>